<sequence length="93" mass="10413">MISRNDLGNVILSFERETSREPFISKELLKSNSVPVGYSSLMFSIHAFTSSKSQSFGAATGVVIRDGMYNLFFRLDINETASYLVHLNSRVES</sequence>
<proteinExistence type="predicted"/>
<name>F4PIJ3_CACFS</name>
<evidence type="ECO:0000313" key="1">
    <source>
        <dbReference type="EMBL" id="EGG24573.1"/>
    </source>
</evidence>
<reference evidence="2" key="1">
    <citation type="journal article" date="2011" name="Genome Res.">
        <title>Phylogeny-wide analysis of social amoeba genomes highlights ancient origins for complex intercellular communication.</title>
        <authorList>
            <person name="Heidel A.J."/>
            <person name="Lawal H.M."/>
            <person name="Felder M."/>
            <person name="Schilde C."/>
            <person name="Helps N.R."/>
            <person name="Tunggal B."/>
            <person name="Rivero F."/>
            <person name="John U."/>
            <person name="Schleicher M."/>
            <person name="Eichinger L."/>
            <person name="Platzer M."/>
            <person name="Noegel A.A."/>
            <person name="Schaap P."/>
            <person name="Gloeckner G."/>
        </authorList>
    </citation>
    <scope>NUCLEOTIDE SEQUENCE [LARGE SCALE GENOMIC DNA]</scope>
    <source>
        <strain evidence="2">SH3</strain>
    </source>
</reference>
<dbReference type="Proteomes" id="UP000007797">
    <property type="component" value="Unassembled WGS sequence"/>
</dbReference>
<protein>
    <submittedName>
        <fullName evidence="1">Uncharacterized protein</fullName>
    </submittedName>
</protein>
<gene>
    <name evidence="1" type="ORF">DFA_02816</name>
</gene>
<dbReference type="KEGG" id="dfa:DFA_02816"/>
<organism evidence="1 2">
    <name type="scientific">Cavenderia fasciculata</name>
    <name type="common">Slime mold</name>
    <name type="synonym">Dictyostelium fasciculatum</name>
    <dbReference type="NCBI Taxonomy" id="261658"/>
    <lineage>
        <taxon>Eukaryota</taxon>
        <taxon>Amoebozoa</taxon>
        <taxon>Evosea</taxon>
        <taxon>Eumycetozoa</taxon>
        <taxon>Dictyostelia</taxon>
        <taxon>Acytosteliales</taxon>
        <taxon>Cavenderiaceae</taxon>
        <taxon>Cavenderia</taxon>
    </lineage>
</organism>
<evidence type="ECO:0000313" key="2">
    <source>
        <dbReference type="Proteomes" id="UP000007797"/>
    </source>
</evidence>
<dbReference type="RefSeq" id="XP_004362424.1">
    <property type="nucleotide sequence ID" value="XM_004362367.1"/>
</dbReference>
<dbReference type="GeneID" id="14877405"/>
<keyword evidence="2" id="KW-1185">Reference proteome</keyword>
<dbReference type="AlphaFoldDB" id="F4PIJ3"/>
<accession>F4PIJ3</accession>
<dbReference type="EMBL" id="GL883006">
    <property type="protein sequence ID" value="EGG24573.1"/>
    <property type="molecule type" value="Genomic_DNA"/>
</dbReference>